<keyword evidence="2" id="KW-1185">Reference proteome</keyword>
<name>A0A0V8JBZ9_9BACL</name>
<dbReference type="AlphaFoldDB" id="A0A0V8JBZ9"/>
<protein>
    <submittedName>
        <fullName evidence="1">Uncharacterized protein</fullName>
    </submittedName>
</protein>
<dbReference type="RefSeq" id="WP_061968671.1">
    <property type="nucleotide sequence ID" value="NZ_FMAV01000001.1"/>
</dbReference>
<organism evidence="1 2">
    <name type="scientific">Fictibacillus enclensis</name>
    <dbReference type="NCBI Taxonomy" id="1017270"/>
    <lineage>
        <taxon>Bacteria</taxon>
        <taxon>Bacillati</taxon>
        <taxon>Bacillota</taxon>
        <taxon>Bacilli</taxon>
        <taxon>Bacillales</taxon>
        <taxon>Fictibacillaceae</taxon>
        <taxon>Fictibacillus</taxon>
    </lineage>
</organism>
<evidence type="ECO:0000313" key="2">
    <source>
        <dbReference type="Proteomes" id="UP000054099"/>
    </source>
</evidence>
<dbReference type="EMBL" id="LNQN01000001">
    <property type="protein sequence ID" value="KSU84710.1"/>
    <property type="molecule type" value="Genomic_DNA"/>
</dbReference>
<comment type="caution">
    <text evidence="1">The sequence shown here is derived from an EMBL/GenBank/DDBJ whole genome shotgun (WGS) entry which is preliminary data.</text>
</comment>
<evidence type="ECO:0000313" key="1">
    <source>
        <dbReference type="EMBL" id="KSU84710.1"/>
    </source>
</evidence>
<proteinExistence type="predicted"/>
<dbReference type="OrthoDB" id="2706506at2"/>
<dbReference type="Proteomes" id="UP000054099">
    <property type="component" value="Unassembled WGS sequence"/>
</dbReference>
<sequence length="113" mass="13363">MDERKLTFYVNPKGDINTVPADESIHLFEVHANEGEIEQLRGLFQKLHEHNKKEGKDLFSSSTHFNEFYGDLDRREDNELMFEIYRQIYMLGTEKTKAEVEEMGVIPKLNELR</sequence>
<accession>A0A0V8JBZ9</accession>
<gene>
    <name evidence="1" type="ORF">AS030_04030</name>
</gene>
<reference evidence="1 2" key="1">
    <citation type="journal article" date="2014" name="Antonie Van Leeuwenhoek">
        <title>Fictibacillus enclensis sp. nov., isolated from marine sediment.</title>
        <authorList>
            <person name="Dastager S.G."/>
            <person name="Mawlankar R."/>
            <person name="Srinivasan K."/>
            <person name="Tang S.K."/>
            <person name="Lee J.C."/>
            <person name="Ramana V.V."/>
            <person name="Shouche Y.S."/>
        </authorList>
    </citation>
    <scope>NUCLEOTIDE SEQUENCE [LARGE SCALE GENOMIC DNA]</scope>
    <source>
        <strain evidence="1 2">NIO-1003</strain>
    </source>
</reference>